<accession>X1MCX5</accession>
<organism evidence="2">
    <name type="scientific">marine sediment metagenome</name>
    <dbReference type="NCBI Taxonomy" id="412755"/>
    <lineage>
        <taxon>unclassified sequences</taxon>
        <taxon>metagenomes</taxon>
        <taxon>ecological metagenomes</taxon>
    </lineage>
</organism>
<sequence length="248" mass="27876">MSLQSTHHPQAFEIWDTWSQSSDAKYNAQEQRRTWNGFQRRGISIGTLFYIAQQAGYKSDRVEIQYRPDLLHEMLREAENAILSDPAHGVLLRQGLNFMSRVAVLPPPMMHTLDDPDSAPPSTPMLVQHSASTLEQRLTNSAYFTRYMRSLDTWVPMSIPGEIKSSLLDHAETAAPICQGLVGHPVILPKGRILDSHGLDPTSGLFFHVEKALDINVPGRITKAMASDALKFIDKTLLSEFQFTEPLH</sequence>
<dbReference type="AlphaFoldDB" id="X1MCX5"/>
<name>X1MCX5_9ZZZZ</name>
<comment type="caution">
    <text evidence="2">The sequence shown here is derived from an EMBL/GenBank/DDBJ whole genome shotgun (WGS) entry which is preliminary data.</text>
</comment>
<evidence type="ECO:0000313" key="2">
    <source>
        <dbReference type="EMBL" id="GAI15946.1"/>
    </source>
</evidence>
<protein>
    <recommendedName>
        <fullName evidence="1">Primase C-terminal 2 domain-containing protein</fullName>
    </recommendedName>
</protein>
<dbReference type="GO" id="GO:0016817">
    <property type="term" value="F:hydrolase activity, acting on acid anhydrides"/>
    <property type="evidence" value="ECO:0007669"/>
    <property type="project" value="InterPro"/>
</dbReference>
<gene>
    <name evidence="2" type="ORF">S06H3_13689</name>
</gene>
<proteinExistence type="predicted"/>
<dbReference type="InterPro" id="IPR014819">
    <property type="entry name" value="PriCT_2"/>
</dbReference>
<dbReference type="EMBL" id="BARV01006685">
    <property type="protein sequence ID" value="GAI15946.1"/>
    <property type="molecule type" value="Genomic_DNA"/>
</dbReference>
<feature type="non-terminal residue" evidence="2">
    <location>
        <position position="248"/>
    </location>
</feature>
<reference evidence="2" key="1">
    <citation type="journal article" date="2014" name="Front. Microbiol.">
        <title>High frequency of phylogenetically diverse reductive dehalogenase-homologous genes in deep subseafloor sedimentary metagenomes.</title>
        <authorList>
            <person name="Kawai M."/>
            <person name="Futagami T."/>
            <person name="Toyoda A."/>
            <person name="Takaki Y."/>
            <person name="Nishi S."/>
            <person name="Hori S."/>
            <person name="Arai W."/>
            <person name="Tsubouchi T."/>
            <person name="Morono Y."/>
            <person name="Uchiyama I."/>
            <person name="Ito T."/>
            <person name="Fujiyama A."/>
            <person name="Inagaki F."/>
            <person name="Takami H."/>
        </authorList>
    </citation>
    <scope>NUCLEOTIDE SEQUENCE</scope>
    <source>
        <strain evidence="2">Expedition CK06-06</strain>
    </source>
</reference>
<evidence type="ECO:0000259" key="1">
    <source>
        <dbReference type="Pfam" id="PF08707"/>
    </source>
</evidence>
<dbReference type="Pfam" id="PF08707">
    <property type="entry name" value="PriCT_2"/>
    <property type="match status" value="1"/>
</dbReference>
<feature type="domain" description="Primase C-terminal 2" evidence="1">
    <location>
        <begin position="5"/>
        <end position="52"/>
    </location>
</feature>